<proteinExistence type="predicted"/>
<feature type="non-terminal residue" evidence="1">
    <location>
        <position position="1"/>
    </location>
</feature>
<dbReference type="EMBL" id="CAJVQC010092539">
    <property type="protein sequence ID" value="CAG8826657.1"/>
    <property type="molecule type" value="Genomic_DNA"/>
</dbReference>
<comment type="caution">
    <text evidence="1">The sequence shown here is derived from an EMBL/GenBank/DDBJ whole genome shotgun (WGS) entry which is preliminary data.</text>
</comment>
<keyword evidence="2" id="KW-1185">Reference proteome</keyword>
<protein>
    <submittedName>
        <fullName evidence="1">3957_t:CDS:1</fullName>
    </submittedName>
</protein>
<organism evidence="1 2">
    <name type="scientific">Racocetra persica</name>
    <dbReference type="NCBI Taxonomy" id="160502"/>
    <lineage>
        <taxon>Eukaryota</taxon>
        <taxon>Fungi</taxon>
        <taxon>Fungi incertae sedis</taxon>
        <taxon>Mucoromycota</taxon>
        <taxon>Glomeromycotina</taxon>
        <taxon>Glomeromycetes</taxon>
        <taxon>Diversisporales</taxon>
        <taxon>Gigasporaceae</taxon>
        <taxon>Racocetra</taxon>
    </lineage>
</organism>
<feature type="non-terminal residue" evidence="1">
    <location>
        <position position="180"/>
    </location>
</feature>
<dbReference type="Proteomes" id="UP000789920">
    <property type="component" value="Unassembled WGS sequence"/>
</dbReference>
<gene>
    <name evidence="1" type="ORF">RPERSI_LOCUS26785</name>
</gene>
<accession>A0ACA9S4X6</accession>
<evidence type="ECO:0000313" key="2">
    <source>
        <dbReference type="Proteomes" id="UP000789920"/>
    </source>
</evidence>
<reference evidence="1" key="1">
    <citation type="submission" date="2021-06" db="EMBL/GenBank/DDBJ databases">
        <authorList>
            <person name="Kallberg Y."/>
            <person name="Tangrot J."/>
            <person name="Rosling A."/>
        </authorList>
    </citation>
    <scope>NUCLEOTIDE SEQUENCE</scope>
    <source>
        <strain evidence="1">MA461A</strain>
    </source>
</reference>
<evidence type="ECO:0000313" key="1">
    <source>
        <dbReference type="EMBL" id="CAG8826657.1"/>
    </source>
</evidence>
<sequence>NEDLLELRFRPDNPFCHPINGDIIPTANLLLKVTRRRKKVKNHHMRRDSDDSNEESIKDFNFEIMGIIRMADYQCVPNPNDSVPRYRKALENFDIDTIMDFDSLLNDRREEDNLPPPSFSRIECPMEYGYRQNMAVVKVLVQKGEGEAPALKLINRKGPPPDAIKPAHQPSPESIARIQK</sequence>
<name>A0ACA9S4X6_9GLOM</name>